<feature type="transmembrane region" description="Helical" evidence="6">
    <location>
        <begin position="195"/>
        <end position="215"/>
    </location>
</feature>
<dbReference type="InterPro" id="IPR036259">
    <property type="entry name" value="MFS_trans_sf"/>
</dbReference>
<feature type="transmembrane region" description="Helical" evidence="6">
    <location>
        <begin position="76"/>
        <end position="95"/>
    </location>
</feature>
<dbReference type="PROSITE" id="PS50850">
    <property type="entry name" value="MFS"/>
    <property type="match status" value="1"/>
</dbReference>
<reference evidence="8 9" key="1">
    <citation type="submission" date="2017-08" db="EMBL/GenBank/DDBJ databases">
        <title>Reclassification of Bisgaard taxon 37 and 44.</title>
        <authorList>
            <person name="Christensen H."/>
        </authorList>
    </citation>
    <scope>NUCLEOTIDE SEQUENCE [LARGE SCALE GENOMIC DNA]</scope>
    <source>
        <strain evidence="8 9">111</strain>
    </source>
</reference>
<dbReference type="SUPFAM" id="SSF103473">
    <property type="entry name" value="MFS general substrate transporter"/>
    <property type="match status" value="1"/>
</dbReference>
<accession>A0A3A1YRB8</accession>
<evidence type="ECO:0000256" key="4">
    <source>
        <dbReference type="ARBA" id="ARBA00022989"/>
    </source>
</evidence>
<dbReference type="EMBL" id="NRJG01000002">
    <property type="protein sequence ID" value="RIY40813.1"/>
    <property type="molecule type" value="Genomic_DNA"/>
</dbReference>
<dbReference type="InterPro" id="IPR011701">
    <property type="entry name" value="MFS"/>
</dbReference>
<feature type="transmembrane region" description="Helical" evidence="6">
    <location>
        <begin position="246"/>
        <end position="269"/>
    </location>
</feature>
<feature type="transmembrane region" description="Helical" evidence="6">
    <location>
        <begin position="38"/>
        <end position="56"/>
    </location>
</feature>
<dbReference type="Pfam" id="PF07690">
    <property type="entry name" value="MFS_1"/>
    <property type="match status" value="1"/>
</dbReference>
<dbReference type="InterPro" id="IPR020846">
    <property type="entry name" value="MFS_dom"/>
</dbReference>
<evidence type="ECO:0000256" key="5">
    <source>
        <dbReference type="ARBA" id="ARBA00023136"/>
    </source>
</evidence>
<feature type="transmembrane region" description="Helical" evidence="6">
    <location>
        <begin position="165"/>
        <end position="189"/>
    </location>
</feature>
<feature type="transmembrane region" description="Helical" evidence="6">
    <location>
        <begin position="376"/>
        <end position="395"/>
    </location>
</feature>
<feature type="transmembrane region" description="Helical" evidence="6">
    <location>
        <begin position="131"/>
        <end position="153"/>
    </location>
</feature>
<dbReference type="AlphaFoldDB" id="A0A3A1YRB8"/>
<dbReference type="GO" id="GO:0005886">
    <property type="term" value="C:plasma membrane"/>
    <property type="evidence" value="ECO:0007669"/>
    <property type="project" value="TreeGrafter"/>
</dbReference>
<evidence type="ECO:0000313" key="9">
    <source>
        <dbReference type="Proteomes" id="UP000265916"/>
    </source>
</evidence>
<keyword evidence="2" id="KW-0813">Transport</keyword>
<dbReference type="Proteomes" id="UP000265916">
    <property type="component" value="Unassembled WGS sequence"/>
</dbReference>
<evidence type="ECO:0000256" key="6">
    <source>
        <dbReference type="SAM" id="Phobius"/>
    </source>
</evidence>
<feature type="domain" description="Major facilitator superfamily (MFS) profile" evidence="7">
    <location>
        <begin position="41"/>
        <end position="426"/>
    </location>
</feature>
<sequence length="446" mass="49605">MSQTSPANEREGTAASTYRGFDAITPFQVELRKKIPHVAWLILILAFFPGYVGLANDAITPAINELSHDFNANLSQVQAIVPYFVLGMGIGQFLWGPTIDRFGRKTVAVLCVALAIILNFVMVIIKDYNSLVAVRIAQGVVYSGMGAVPSIVLKDVFSPRDFVIYNSWLITLFLFAPAIAPLFGGWVLIHLSWPWIYNIISGLMLISVILYLVLIPETLDPEKRQPFNTVRIIKNYGSILRSPRSVWLIILNSIFSITIFSFPTLLPAIYITDYGVSSDHFGYYFLPLILSIIVGVQLNQFMVKRGRSPARLWLFGAIAQVISTLVNFYVVYYALGVNSILIALCINVVFNGFQIGNMMAIYLMQYPHMTGTATSLITAIRLVVPGVLVSMISHLDRHNGATLLISNAVVILICSAMSIIFHCIWKVDPKNRNLATEHKEEIPASK</sequence>
<feature type="transmembrane region" description="Helical" evidence="6">
    <location>
        <begin position="107"/>
        <end position="125"/>
    </location>
</feature>
<feature type="transmembrane region" description="Helical" evidence="6">
    <location>
        <begin position="401"/>
        <end position="425"/>
    </location>
</feature>
<protein>
    <recommendedName>
        <fullName evidence="7">Major facilitator superfamily (MFS) profile domain-containing protein</fullName>
    </recommendedName>
</protein>
<comment type="caution">
    <text evidence="8">The sequence shown here is derived from an EMBL/GenBank/DDBJ whole genome shotgun (WGS) entry which is preliminary data.</text>
</comment>
<feature type="transmembrane region" description="Helical" evidence="6">
    <location>
        <begin position="312"/>
        <end position="334"/>
    </location>
</feature>
<proteinExistence type="predicted"/>
<dbReference type="GO" id="GO:0022857">
    <property type="term" value="F:transmembrane transporter activity"/>
    <property type="evidence" value="ECO:0007669"/>
    <property type="project" value="InterPro"/>
</dbReference>
<dbReference type="Gene3D" id="1.20.1720.10">
    <property type="entry name" value="Multidrug resistance protein D"/>
    <property type="match status" value="1"/>
</dbReference>
<feature type="transmembrane region" description="Helical" evidence="6">
    <location>
        <begin position="340"/>
        <end position="364"/>
    </location>
</feature>
<evidence type="ECO:0000256" key="2">
    <source>
        <dbReference type="ARBA" id="ARBA00022448"/>
    </source>
</evidence>
<gene>
    <name evidence="8" type="ORF">CKF58_00090</name>
</gene>
<keyword evidence="9" id="KW-1185">Reference proteome</keyword>
<comment type="subcellular location">
    <subcellularLocation>
        <location evidence="1">Membrane</location>
        <topology evidence="1">Multi-pass membrane protein</topology>
    </subcellularLocation>
</comment>
<keyword evidence="3 6" id="KW-0812">Transmembrane</keyword>
<keyword evidence="5 6" id="KW-0472">Membrane</keyword>
<organism evidence="8 9">
    <name type="scientific">Psittacicella hinzii</name>
    <dbReference type="NCBI Taxonomy" id="2028575"/>
    <lineage>
        <taxon>Bacteria</taxon>
        <taxon>Pseudomonadati</taxon>
        <taxon>Pseudomonadota</taxon>
        <taxon>Gammaproteobacteria</taxon>
        <taxon>Pasteurellales</taxon>
        <taxon>Psittacicellaceae</taxon>
        <taxon>Psittacicella</taxon>
    </lineage>
</organism>
<evidence type="ECO:0000256" key="3">
    <source>
        <dbReference type="ARBA" id="ARBA00022692"/>
    </source>
</evidence>
<dbReference type="PANTHER" id="PTHR23502:SF132">
    <property type="entry name" value="POLYAMINE TRANSPORTER 2-RELATED"/>
    <property type="match status" value="1"/>
</dbReference>
<dbReference type="OrthoDB" id="9812221at2"/>
<dbReference type="RefSeq" id="WP_119529961.1">
    <property type="nucleotide sequence ID" value="NZ_JBHSSP010000014.1"/>
</dbReference>
<evidence type="ECO:0000313" key="8">
    <source>
        <dbReference type="EMBL" id="RIY40813.1"/>
    </source>
</evidence>
<evidence type="ECO:0000256" key="1">
    <source>
        <dbReference type="ARBA" id="ARBA00004141"/>
    </source>
</evidence>
<name>A0A3A1YRB8_9GAMM</name>
<evidence type="ECO:0000259" key="7">
    <source>
        <dbReference type="PROSITE" id="PS50850"/>
    </source>
</evidence>
<feature type="transmembrane region" description="Helical" evidence="6">
    <location>
        <begin position="281"/>
        <end position="300"/>
    </location>
</feature>
<keyword evidence="4 6" id="KW-1133">Transmembrane helix</keyword>
<dbReference type="PANTHER" id="PTHR23502">
    <property type="entry name" value="MAJOR FACILITATOR SUPERFAMILY"/>
    <property type="match status" value="1"/>
</dbReference>